<protein>
    <recommendedName>
        <fullName evidence="4">TonB-dependent receptor</fullName>
    </recommendedName>
</protein>
<gene>
    <name evidence="2" type="ORF">EXN75_13480</name>
</gene>
<evidence type="ECO:0000256" key="1">
    <source>
        <dbReference type="SAM" id="SignalP"/>
    </source>
</evidence>
<dbReference type="Proteomes" id="UP000297872">
    <property type="component" value="Unassembled WGS sequence"/>
</dbReference>
<reference evidence="2 3" key="1">
    <citation type="submission" date="2019-02" db="EMBL/GenBank/DDBJ databases">
        <title>Draft Genome Sequence of the Prevotella sp. BCRC 81118, Isolated from Human Feces.</title>
        <authorList>
            <person name="Huang C.-H."/>
        </authorList>
    </citation>
    <scope>NUCLEOTIDE SEQUENCE [LARGE SCALE GENOMIC DNA]</scope>
    <source>
        <strain evidence="2 3">BCRC 81118</strain>
    </source>
</reference>
<evidence type="ECO:0008006" key="4">
    <source>
        <dbReference type="Google" id="ProtNLM"/>
    </source>
</evidence>
<dbReference type="AlphaFoldDB" id="A0A4Y8V6I3"/>
<organism evidence="2 3">
    <name type="scientific">Segatella hominis</name>
    <dbReference type="NCBI Taxonomy" id="2518605"/>
    <lineage>
        <taxon>Bacteria</taxon>
        <taxon>Pseudomonadati</taxon>
        <taxon>Bacteroidota</taxon>
        <taxon>Bacteroidia</taxon>
        <taxon>Bacteroidales</taxon>
        <taxon>Prevotellaceae</taxon>
        <taxon>Segatella</taxon>
    </lineage>
</organism>
<name>A0A4Y8V6I3_9BACT</name>
<accession>A0A4Y8V6I3</accession>
<feature type="signal peptide" evidence="1">
    <location>
        <begin position="1"/>
        <end position="19"/>
    </location>
</feature>
<dbReference type="InterPro" id="IPR008969">
    <property type="entry name" value="CarboxyPept-like_regulatory"/>
</dbReference>
<feature type="chain" id="PRO_5021257940" description="TonB-dependent receptor" evidence="1">
    <location>
        <begin position="20"/>
        <end position="856"/>
    </location>
</feature>
<dbReference type="RefSeq" id="WP_134844197.1">
    <property type="nucleotide sequence ID" value="NZ_SGVY01000045.1"/>
</dbReference>
<proteinExistence type="predicted"/>
<dbReference type="EMBL" id="SGVY01000045">
    <property type="protein sequence ID" value="TFH76402.1"/>
    <property type="molecule type" value="Genomic_DNA"/>
</dbReference>
<evidence type="ECO:0000313" key="2">
    <source>
        <dbReference type="EMBL" id="TFH76402.1"/>
    </source>
</evidence>
<keyword evidence="3" id="KW-1185">Reference proteome</keyword>
<evidence type="ECO:0000313" key="3">
    <source>
        <dbReference type="Proteomes" id="UP000297872"/>
    </source>
</evidence>
<dbReference type="OrthoDB" id="910296at2"/>
<dbReference type="SUPFAM" id="SSF56935">
    <property type="entry name" value="Porins"/>
    <property type="match status" value="1"/>
</dbReference>
<sequence length="856" mass="97961">MRRFSAIIFLLCTFALAMSAQHIQRNYHDRSMSDVLIDLDKASKRYKISFIYNELEDFTVTQNVKTANIPDAIRKVIGFYPMQMTVGDSLITVECIRKSERKLIGRLIDNHNLPVEFANIQLLNPKDSSFLCGGVSNANGDFVIPCQQEQALMKVSFVGYKTICKLVSIARIGSVKMQAKSFLLKGVTVEAARVVEKVDRQIIFPTKEQVKTASNGYDLLDNMSLPTIVVNRAERKVLSLKGGVVQMRINDVKASMQDVLALQPDEVTKVEFINVPGLKYGDSNLDAVINYQVRRRYAGYVGGVSTMQGTKAGFNNSDGYFKYNVKKSEFSINYSFSYRSVEERSYESLGTYHLPTGETLHRNYFGYDSPFLYTTNNVQLGYNLSEPDKYTLNVRLNFYNHNSPVRGMNQLYQESGKADQYLLNNRKMLEQIPSLDIYYSLNMPHDQNLALNLVGTYIGTDYQYRMREYTFNKSPEESVKNAPLTDYSYDATGRKRSLISEGTYSKNWKKIALSVGGQYNISHTDNIYVGSSNADTELKYSNLYLFTQLQGQQKWFSYQVGVGATRSSIHQGENGYSKWLFRPQVTLQAKVSDRLSFKWSSKITSDIPSLSDLSELRQYSNSFEARDGNSGLKPFTGYNNTLSASWNIPLMSVYLEGNWTYYDKPIATSILPEKREDGSYLFVSKPENQKSHDYKHLLLTPEVHLIKDHLDLNLMCEYQNVKTKGLDYSHEFNYFSYGAEIRYMKGNWNIGYGAYKVEKSFWGEKTNGGEPTSNFAVTYSYKNWQFGVLGLFVFYPHGCVYKDELFNKYVQQKNKVRLADQGNMLVFTASFNFCHGRRYHTGSRKLNNSDRDNGIR</sequence>
<keyword evidence="1" id="KW-0732">Signal</keyword>
<comment type="caution">
    <text evidence="2">The sequence shown here is derived from an EMBL/GenBank/DDBJ whole genome shotgun (WGS) entry which is preliminary data.</text>
</comment>
<dbReference type="GeneID" id="302996278"/>
<dbReference type="SUPFAM" id="SSF49464">
    <property type="entry name" value="Carboxypeptidase regulatory domain-like"/>
    <property type="match status" value="1"/>
</dbReference>